<evidence type="ECO:0000313" key="2">
    <source>
        <dbReference type="Proteomes" id="UP000535543"/>
    </source>
</evidence>
<evidence type="ECO:0008006" key="3">
    <source>
        <dbReference type="Google" id="ProtNLM"/>
    </source>
</evidence>
<dbReference type="AlphaFoldDB" id="A0A848KHU7"/>
<dbReference type="RefSeq" id="WP_169590135.1">
    <property type="nucleotide sequence ID" value="NZ_VCQU01000007.1"/>
</dbReference>
<dbReference type="SUPFAM" id="SSF111331">
    <property type="entry name" value="NAD kinase/diacylglycerol kinase-like"/>
    <property type="match status" value="1"/>
</dbReference>
<dbReference type="InterPro" id="IPR017437">
    <property type="entry name" value="ATP-NAD_kinase_PpnK-typ_C"/>
</dbReference>
<gene>
    <name evidence="1" type="ORF">FGL95_20075</name>
</gene>
<sequence>MTLAPRAVVVHRRTELDDLLGRHGTLQQAAFFLAGRGRTLDAVQARHDAQLAALAAASAAIPLDWRRGQVEREDLSRFVFGAEDIVVAVGQDGLVANVAKYLDGQTVVGVNPDPDRNPGVLVPHGPAEIGRVLPKAGATSAQIQSRTMVHAELDDGQTLSALNEIYVGHPSHQSARYRIATHDGAVERHSSSGVLIGSGTGATGWCRSVWRERASEMVLPKPNKQQLCWFVREAWPSPATGTDHTEGLLEGRQQLSIIAESDLVVFGDGIESDSLSLSWGQQVMITVSPRRLRLLV</sequence>
<dbReference type="GO" id="GO:0003951">
    <property type="term" value="F:NAD+ kinase activity"/>
    <property type="evidence" value="ECO:0007669"/>
    <property type="project" value="InterPro"/>
</dbReference>
<evidence type="ECO:0000313" key="1">
    <source>
        <dbReference type="EMBL" id="NMN97338.1"/>
    </source>
</evidence>
<comment type="caution">
    <text evidence="1">The sequence shown here is derived from an EMBL/GenBank/DDBJ whole genome shotgun (WGS) entry which is preliminary data.</text>
</comment>
<reference evidence="1 2" key="1">
    <citation type="submission" date="2019-05" db="EMBL/GenBank/DDBJ databases">
        <authorList>
            <person name="Lee S.D."/>
        </authorList>
    </citation>
    <scope>NUCLEOTIDE SEQUENCE [LARGE SCALE GENOMIC DNA]</scope>
    <source>
        <strain evidence="1 2">YC2-7</strain>
    </source>
</reference>
<dbReference type="InterPro" id="IPR016064">
    <property type="entry name" value="NAD/diacylglycerol_kinase_sf"/>
</dbReference>
<proteinExistence type="predicted"/>
<keyword evidence="2" id="KW-1185">Reference proteome</keyword>
<dbReference type="Proteomes" id="UP000535543">
    <property type="component" value="Unassembled WGS sequence"/>
</dbReference>
<dbReference type="Gene3D" id="2.60.200.30">
    <property type="entry name" value="Probable inorganic polyphosphate/atp-NAD kinase, domain 2"/>
    <property type="match status" value="1"/>
</dbReference>
<dbReference type="EMBL" id="VCQU01000007">
    <property type="protein sequence ID" value="NMN97338.1"/>
    <property type="molecule type" value="Genomic_DNA"/>
</dbReference>
<accession>A0A848KHU7</accession>
<protein>
    <recommendedName>
        <fullName evidence="3">NAD kinase</fullName>
    </recommendedName>
</protein>
<dbReference type="PANTHER" id="PTHR13158">
    <property type="match status" value="1"/>
</dbReference>
<dbReference type="GO" id="GO:0019674">
    <property type="term" value="P:NAD+ metabolic process"/>
    <property type="evidence" value="ECO:0007669"/>
    <property type="project" value="InterPro"/>
</dbReference>
<reference evidence="1 2" key="2">
    <citation type="submission" date="2020-06" db="EMBL/GenBank/DDBJ databases">
        <title>Antribacter stalactiti gen. nov., sp. nov., a new member of the family Nacardiaceae isolated from a cave.</title>
        <authorList>
            <person name="Kim I.S."/>
        </authorList>
    </citation>
    <scope>NUCLEOTIDE SEQUENCE [LARGE SCALE GENOMIC DNA]</scope>
    <source>
        <strain evidence="1 2">YC2-7</strain>
    </source>
</reference>
<organism evidence="1 2">
    <name type="scientific">Antrihabitans stalactiti</name>
    <dbReference type="NCBI Taxonomy" id="2584121"/>
    <lineage>
        <taxon>Bacteria</taxon>
        <taxon>Bacillati</taxon>
        <taxon>Actinomycetota</taxon>
        <taxon>Actinomycetes</taxon>
        <taxon>Mycobacteriales</taxon>
        <taxon>Nocardiaceae</taxon>
        <taxon>Antrihabitans</taxon>
    </lineage>
</organism>
<name>A0A848KHU7_9NOCA</name>
<dbReference type="PANTHER" id="PTHR13158:SF5">
    <property type="entry name" value="NAD KINASE 2, MITOCHONDRIAL"/>
    <property type="match status" value="1"/>
</dbReference>